<gene>
    <name evidence="4" type="ORF">NE237_028923</name>
</gene>
<feature type="transmembrane region" description="Helical" evidence="2">
    <location>
        <begin position="237"/>
        <end position="270"/>
    </location>
</feature>
<keyword evidence="2" id="KW-0472">Membrane</keyword>
<evidence type="ECO:0000256" key="2">
    <source>
        <dbReference type="SAM" id="Phobius"/>
    </source>
</evidence>
<dbReference type="AlphaFoldDB" id="A0A9Q0GS58"/>
<dbReference type="OrthoDB" id="674948at2759"/>
<feature type="transmembrane region" description="Helical" evidence="2">
    <location>
        <begin position="43"/>
        <end position="64"/>
    </location>
</feature>
<comment type="caution">
    <text evidence="4">The sequence shown here is derived from an EMBL/GenBank/DDBJ whole genome shotgun (WGS) entry which is preliminary data.</text>
</comment>
<dbReference type="CDD" id="cd16617">
    <property type="entry name" value="mRING-HC-C4C4_CesA"/>
    <property type="match status" value="1"/>
</dbReference>
<protein>
    <recommendedName>
        <fullName evidence="3">Cellulose synthase RING-type zinc finger domain-containing protein</fullName>
    </recommendedName>
</protein>
<evidence type="ECO:0000256" key="1">
    <source>
        <dbReference type="SAM" id="MobiDB-lite"/>
    </source>
</evidence>
<keyword evidence="5" id="KW-1185">Reference proteome</keyword>
<keyword evidence="2" id="KW-1133">Transmembrane helix</keyword>
<dbReference type="Gene3D" id="3.30.40.10">
    <property type="entry name" value="Zinc/RING finger domain, C3HC4 (zinc finger)"/>
    <property type="match status" value="3"/>
</dbReference>
<evidence type="ECO:0000259" key="3">
    <source>
        <dbReference type="Pfam" id="PF14569"/>
    </source>
</evidence>
<feature type="domain" description="Cellulose synthase RING-type zinc finger" evidence="3">
    <location>
        <begin position="300"/>
        <end position="358"/>
    </location>
</feature>
<evidence type="ECO:0000313" key="5">
    <source>
        <dbReference type="Proteomes" id="UP001141806"/>
    </source>
</evidence>
<feature type="region of interest" description="Disordered" evidence="1">
    <location>
        <begin position="176"/>
        <end position="207"/>
    </location>
</feature>
<feature type="domain" description="Cellulose synthase RING-type zinc finger" evidence="3">
    <location>
        <begin position="95"/>
        <end position="164"/>
    </location>
</feature>
<name>A0A9Q0GS58_9MAGN</name>
<dbReference type="Proteomes" id="UP001141806">
    <property type="component" value="Unassembled WGS sequence"/>
</dbReference>
<proteinExistence type="predicted"/>
<dbReference type="InterPro" id="IPR013083">
    <property type="entry name" value="Znf_RING/FYVE/PHD"/>
</dbReference>
<dbReference type="Pfam" id="PF14569">
    <property type="entry name" value="zf-UDP"/>
    <property type="match status" value="3"/>
</dbReference>
<dbReference type="SUPFAM" id="SSF57850">
    <property type="entry name" value="RING/U-box"/>
    <property type="match status" value="3"/>
</dbReference>
<feature type="domain" description="Cellulose synthase RING-type zinc finger" evidence="3">
    <location>
        <begin position="472"/>
        <end position="548"/>
    </location>
</feature>
<dbReference type="InterPro" id="IPR027934">
    <property type="entry name" value="CES_Znf_RING"/>
</dbReference>
<accession>A0A9Q0GS58</accession>
<keyword evidence="2" id="KW-0812">Transmembrane</keyword>
<dbReference type="EMBL" id="JAMYWD010000012">
    <property type="protein sequence ID" value="KAJ4952091.1"/>
    <property type="molecule type" value="Genomic_DNA"/>
</dbReference>
<reference evidence="4" key="1">
    <citation type="journal article" date="2023" name="Plant J.">
        <title>The genome of the king protea, Protea cynaroides.</title>
        <authorList>
            <person name="Chang J."/>
            <person name="Duong T.A."/>
            <person name="Schoeman C."/>
            <person name="Ma X."/>
            <person name="Roodt D."/>
            <person name="Barker N."/>
            <person name="Li Z."/>
            <person name="Van de Peer Y."/>
            <person name="Mizrachi E."/>
        </authorList>
    </citation>
    <scope>NUCLEOTIDE SEQUENCE</scope>
    <source>
        <tissue evidence="4">Young leaves</tissue>
    </source>
</reference>
<feature type="region of interest" description="Disordered" evidence="1">
    <location>
        <begin position="431"/>
        <end position="458"/>
    </location>
</feature>
<organism evidence="4 5">
    <name type="scientific">Protea cynaroides</name>
    <dbReference type="NCBI Taxonomy" id="273540"/>
    <lineage>
        <taxon>Eukaryota</taxon>
        <taxon>Viridiplantae</taxon>
        <taxon>Streptophyta</taxon>
        <taxon>Embryophyta</taxon>
        <taxon>Tracheophyta</taxon>
        <taxon>Spermatophyta</taxon>
        <taxon>Magnoliopsida</taxon>
        <taxon>Proteales</taxon>
        <taxon>Proteaceae</taxon>
        <taxon>Protea</taxon>
    </lineage>
</organism>
<evidence type="ECO:0000313" key="4">
    <source>
        <dbReference type="EMBL" id="KAJ4952091.1"/>
    </source>
</evidence>
<sequence>MNLVASAGLVVGAFQAATSEYISCHYKHGEEIIVLQLRPIKEATLSVLAFSIGCIIFILLQWLLRWDGCHGYRGRLIASSHNRSKSAVINVDDIARICQLCGDEIELATSGEPFVACNKCVFPVCRPCYEFERRERNQNCPQCGSRYKRIKGSRKVIGDDDIDDLDNEFDFEGQHRLMEPGESSGGNYDGDDLEDPDLPRMDKRRQSLSNNNIRNQTKFTQDSNWWFKFFFEIKDGLIGISILLLGTIALTIGTGDMILVASAGLVVGAFQAATSEYVSCHYKRDFELRYPTEEDGEESTLATSGESFVACNKCVFPVCRPCYEFERRERNQNCPQCGSRYKRIKGSRKVIGDDDIDDLDNEFDFGEVVLSVVPSNLDSFSHNPEITLQIYGQEDVGISSDQHALIIPPVSFTNSSMTCKLARFVGQHRLMEPGESSGGNYDGDDLEDPDLPSSHNRNKSAVINVDDISRVKSTKELSGQIYQLCGDEIELATGGEPFVACNKCVFPVCRHCYEFERRERNQNFPQCVTRYKRIKGSRTVIGDDDIDDLDNEFDFGGNNWTDAQHIAEAVLLAVPSNLDSSSYNPEITLQIYGQEDVGIPSDQHALIIPPVSFTNSSMTSLTVVTGDMILVASAGLVVGTFQAATSEYISCHYKRDFELRYPTEEDGEESSIKDALLLTCSLQNQIWSFFLTVLLSFLR</sequence>